<dbReference type="OrthoDB" id="3618711at2"/>
<name>A0A543DP78_9PSEU</name>
<dbReference type="Pfam" id="PF00482">
    <property type="entry name" value="T2SSF"/>
    <property type="match status" value="1"/>
</dbReference>
<evidence type="ECO:0000259" key="7">
    <source>
        <dbReference type="Pfam" id="PF00482"/>
    </source>
</evidence>
<evidence type="ECO:0000256" key="6">
    <source>
        <dbReference type="SAM" id="Phobius"/>
    </source>
</evidence>
<comment type="caution">
    <text evidence="8">The sequence shown here is derived from an EMBL/GenBank/DDBJ whole genome shotgun (WGS) entry which is preliminary data.</text>
</comment>
<evidence type="ECO:0000313" key="8">
    <source>
        <dbReference type="EMBL" id="TQM11144.1"/>
    </source>
</evidence>
<dbReference type="PANTHER" id="PTHR35007">
    <property type="entry name" value="INTEGRAL MEMBRANE PROTEIN-RELATED"/>
    <property type="match status" value="1"/>
</dbReference>
<feature type="transmembrane region" description="Helical" evidence="6">
    <location>
        <begin position="267"/>
        <end position="287"/>
    </location>
</feature>
<accession>A0A543DP78</accession>
<reference evidence="8 9" key="1">
    <citation type="submission" date="2019-06" db="EMBL/GenBank/DDBJ databases">
        <title>Sequencing the genomes of 1000 actinobacteria strains.</title>
        <authorList>
            <person name="Klenk H.-P."/>
        </authorList>
    </citation>
    <scope>NUCLEOTIDE SEQUENCE [LARGE SCALE GENOMIC DNA]</scope>
    <source>
        <strain evidence="8 9">DSM 45301</strain>
    </source>
</reference>
<feature type="transmembrane region" description="Helical" evidence="6">
    <location>
        <begin position="6"/>
        <end position="27"/>
    </location>
</feature>
<feature type="transmembrane region" description="Helical" evidence="6">
    <location>
        <begin position="112"/>
        <end position="130"/>
    </location>
</feature>
<evidence type="ECO:0000256" key="3">
    <source>
        <dbReference type="ARBA" id="ARBA00022692"/>
    </source>
</evidence>
<gene>
    <name evidence="8" type="ORF">FB558_3696</name>
</gene>
<protein>
    <submittedName>
        <fullName evidence="8">Type II secretion system (T2SS) protein F</fullName>
    </submittedName>
</protein>
<dbReference type="AlphaFoldDB" id="A0A543DP78"/>
<evidence type="ECO:0000256" key="1">
    <source>
        <dbReference type="ARBA" id="ARBA00004651"/>
    </source>
</evidence>
<keyword evidence="9" id="KW-1185">Reference proteome</keyword>
<sequence length="289" mass="30262">MNHVLIVSIVAGAALGVAATLCTLAFGRGHPLLGDALAALDERTPLTRAGPGHRRTVLLRHLPGGVPTADLALLGWPRERFLLGRLRAAAVYGSSGPVLAAVLAVLDVGLHIVVPVGFTVVGAAVGWSAYGRQVGDRADAARDELRHALVAYLQQVSLLRRGGAGVATALSVPAQLLADGWAMRRIRDELDDAGRNGRMPWEGLRQFGERVEIDEVADLSTIAATAGQDGGAVIDTLLARADSLQDELRADEHADAHRASGQMSTPGALQVFLISAWVLYPAGVALLTI</sequence>
<dbReference type="Proteomes" id="UP000315677">
    <property type="component" value="Unassembled WGS sequence"/>
</dbReference>
<feature type="domain" description="Type II secretion system protein GspF" evidence="7">
    <location>
        <begin position="153"/>
        <end position="281"/>
    </location>
</feature>
<evidence type="ECO:0000256" key="4">
    <source>
        <dbReference type="ARBA" id="ARBA00022989"/>
    </source>
</evidence>
<dbReference type="PANTHER" id="PTHR35007:SF1">
    <property type="entry name" value="PILUS ASSEMBLY PROTEIN"/>
    <property type="match status" value="1"/>
</dbReference>
<keyword evidence="4 6" id="KW-1133">Transmembrane helix</keyword>
<evidence type="ECO:0000313" key="9">
    <source>
        <dbReference type="Proteomes" id="UP000315677"/>
    </source>
</evidence>
<keyword evidence="2" id="KW-1003">Cell membrane</keyword>
<dbReference type="InterPro" id="IPR018076">
    <property type="entry name" value="T2SS_GspF_dom"/>
</dbReference>
<dbReference type="RefSeq" id="WP_142055045.1">
    <property type="nucleotide sequence ID" value="NZ_VFPA01000002.1"/>
</dbReference>
<comment type="subcellular location">
    <subcellularLocation>
        <location evidence="1">Cell membrane</location>
        <topology evidence="1">Multi-pass membrane protein</topology>
    </subcellularLocation>
</comment>
<dbReference type="EMBL" id="VFPA01000002">
    <property type="protein sequence ID" value="TQM11144.1"/>
    <property type="molecule type" value="Genomic_DNA"/>
</dbReference>
<evidence type="ECO:0000256" key="2">
    <source>
        <dbReference type="ARBA" id="ARBA00022475"/>
    </source>
</evidence>
<organism evidence="8 9">
    <name type="scientific">Pseudonocardia kunmingensis</name>
    <dbReference type="NCBI Taxonomy" id="630975"/>
    <lineage>
        <taxon>Bacteria</taxon>
        <taxon>Bacillati</taxon>
        <taxon>Actinomycetota</taxon>
        <taxon>Actinomycetes</taxon>
        <taxon>Pseudonocardiales</taxon>
        <taxon>Pseudonocardiaceae</taxon>
        <taxon>Pseudonocardia</taxon>
    </lineage>
</organism>
<keyword evidence="5 6" id="KW-0472">Membrane</keyword>
<proteinExistence type="predicted"/>
<keyword evidence="3 6" id="KW-0812">Transmembrane</keyword>
<evidence type="ECO:0000256" key="5">
    <source>
        <dbReference type="ARBA" id="ARBA00023136"/>
    </source>
</evidence>